<comment type="caution">
    <text evidence="2">The sequence shown here is derived from an EMBL/GenBank/DDBJ whole genome shotgun (WGS) entry which is preliminary data.</text>
</comment>
<dbReference type="AlphaFoldDB" id="A0A9X1VQ71"/>
<name>A0A9X1VQ71_9FLAO</name>
<protein>
    <submittedName>
        <fullName evidence="2">Uncharacterized protein</fullName>
    </submittedName>
</protein>
<keyword evidence="1" id="KW-0472">Membrane</keyword>
<evidence type="ECO:0000313" key="3">
    <source>
        <dbReference type="Proteomes" id="UP001139369"/>
    </source>
</evidence>
<reference evidence="2" key="1">
    <citation type="submission" date="2022-02" db="EMBL/GenBank/DDBJ databases">
        <title>Polaribacter sp. MSW13, isolated from seawater.</title>
        <authorList>
            <person name="Kristyanto S."/>
            <person name="Jung J."/>
            <person name="Jeon C.O."/>
        </authorList>
    </citation>
    <scope>NUCLEOTIDE SEQUENCE</scope>
    <source>
        <strain evidence="2">MSW13</strain>
    </source>
</reference>
<gene>
    <name evidence="2" type="ORF">MC378_11575</name>
</gene>
<keyword evidence="3" id="KW-1185">Reference proteome</keyword>
<feature type="transmembrane region" description="Helical" evidence="1">
    <location>
        <begin position="96"/>
        <end position="116"/>
    </location>
</feature>
<dbReference type="EMBL" id="JAKQYM010000008">
    <property type="protein sequence ID" value="MCI2229808.1"/>
    <property type="molecule type" value="Genomic_DNA"/>
</dbReference>
<feature type="transmembrane region" description="Helical" evidence="1">
    <location>
        <begin position="122"/>
        <end position="138"/>
    </location>
</feature>
<evidence type="ECO:0000256" key="1">
    <source>
        <dbReference type="SAM" id="Phobius"/>
    </source>
</evidence>
<keyword evidence="1" id="KW-0812">Transmembrane</keyword>
<dbReference type="Proteomes" id="UP001139369">
    <property type="component" value="Unassembled WGS sequence"/>
</dbReference>
<feature type="transmembrane region" description="Helical" evidence="1">
    <location>
        <begin position="53"/>
        <end position="75"/>
    </location>
</feature>
<organism evidence="2 3">
    <name type="scientific">Polaribacter marinus</name>
    <dbReference type="NCBI Taxonomy" id="2916838"/>
    <lineage>
        <taxon>Bacteria</taxon>
        <taxon>Pseudomonadati</taxon>
        <taxon>Bacteroidota</taxon>
        <taxon>Flavobacteriia</taxon>
        <taxon>Flavobacteriales</taxon>
        <taxon>Flavobacteriaceae</taxon>
    </lineage>
</organism>
<proteinExistence type="predicted"/>
<dbReference type="RefSeq" id="WP_242178919.1">
    <property type="nucleotide sequence ID" value="NZ_JAKQYM010000008.1"/>
</dbReference>
<feature type="transmembrane region" description="Helical" evidence="1">
    <location>
        <begin position="145"/>
        <end position="167"/>
    </location>
</feature>
<feature type="transmembrane region" description="Helical" evidence="1">
    <location>
        <begin position="12"/>
        <end position="33"/>
    </location>
</feature>
<evidence type="ECO:0000313" key="2">
    <source>
        <dbReference type="EMBL" id="MCI2229808.1"/>
    </source>
</evidence>
<accession>A0A9X1VQ71</accession>
<keyword evidence="1" id="KW-1133">Transmembrane helix</keyword>
<sequence>MNKHDNFSVNFSLKGFTSILIGIYFFSAGYLIKNLLDGFLIDDHPMGMLSAEIIEYLIISIAFLVFLFSSLALYFSGKRSAKRFQFKLWNGKTKAAFWKYMVGILLIFIILLVLMQQGYIDYMTPTFLILYAFLLFLFKNRERKNLLILSGLCLLLAIMCILIPTYWSSSLSILGIAHVTYGVAVRN</sequence>